<dbReference type="Proteomes" id="UP001162881">
    <property type="component" value="Unassembled WGS sequence"/>
</dbReference>
<keyword evidence="2" id="KW-1185">Reference proteome</keyword>
<comment type="caution">
    <text evidence="1">The sequence shown here is derived from an EMBL/GenBank/DDBJ whole genome shotgun (WGS) entry which is preliminary data.</text>
</comment>
<proteinExistence type="predicted"/>
<evidence type="ECO:0000313" key="1">
    <source>
        <dbReference type="EMBL" id="MCJ2184821.1"/>
    </source>
</evidence>
<organism evidence="1 2">
    <name type="scientific">Novosphingobium organovorum</name>
    <dbReference type="NCBI Taxonomy" id="2930092"/>
    <lineage>
        <taxon>Bacteria</taxon>
        <taxon>Pseudomonadati</taxon>
        <taxon>Pseudomonadota</taxon>
        <taxon>Alphaproteobacteria</taxon>
        <taxon>Sphingomonadales</taxon>
        <taxon>Sphingomonadaceae</taxon>
        <taxon>Novosphingobium</taxon>
    </lineage>
</organism>
<gene>
    <name evidence="1" type="ORF">MTR62_19305</name>
</gene>
<evidence type="ECO:0000313" key="2">
    <source>
        <dbReference type="Proteomes" id="UP001162881"/>
    </source>
</evidence>
<dbReference type="EMBL" id="JALHLF010000154">
    <property type="protein sequence ID" value="MCJ2184821.1"/>
    <property type="molecule type" value="Genomic_DNA"/>
</dbReference>
<protein>
    <submittedName>
        <fullName evidence="1">Uncharacterized protein</fullName>
    </submittedName>
</protein>
<accession>A0ABT0BID7</accession>
<name>A0ABT0BID7_9SPHN</name>
<dbReference type="RefSeq" id="WP_244024014.1">
    <property type="nucleotide sequence ID" value="NZ_JALHLF010000154.1"/>
</dbReference>
<sequence>MPGRSDHSFTMVFLDSAGEAGRRRSFRAVSLSDAFLQTRNAALDQAVELWKGGSRICTLGPEG</sequence>
<reference evidence="1" key="1">
    <citation type="submission" date="2022-03" db="EMBL/GenBank/DDBJ databases">
        <title>Identification of a novel bacterium isolated from mangrove sediments.</title>
        <authorList>
            <person name="Pan X."/>
        </authorList>
    </citation>
    <scope>NUCLEOTIDE SEQUENCE</scope>
    <source>
        <strain evidence="1">B1949</strain>
    </source>
</reference>